<keyword evidence="4 6" id="KW-1133">Transmembrane helix</keyword>
<sequence>MSSYSSYSESDEEPSIPKRLFGRQRNMHQILGGGKVADILMWENKNLSAAILIGVTVIWFLFEVAEYNFITLLCHTSIMVMIIMFLWSTLAAFFDWSNPPDFRDITIPEEKFRWLFGKVNWWLLKLYDISSGKDFRTFFLVTIHFYHIRLSINITKPSFVGFNGILPSSGNHISLGTVCHW</sequence>
<keyword evidence="2 6" id="KW-0812">Transmembrane</keyword>
<reference evidence="8" key="1">
    <citation type="submission" date="2023-03" db="EMBL/GenBank/DDBJ databases">
        <authorList>
            <person name="Julca I."/>
        </authorList>
    </citation>
    <scope>NUCLEOTIDE SEQUENCE</scope>
</reference>
<dbReference type="GO" id="GO:0005789">
    <property type="term" value="C:endoplasmic reticulum membrane"/>
    <property type="evidence" value="ECO:0007669"/>
    <property type="project" value="UniProtKB-SubCell"/>
</dbReference>
<organism evidence="8 9">
    <name type="scientific">Oldenlandia corymbosa var. corymbosa</name>
    <dbReference type="NCBI Taxonomy" id="529605"/>
    <lineage>
        <taxon>Eukaryota</taxon>
        <taxon>Viridiplantae</taxon>
        <taxon>Streptophyta</taxon>
        <taxon>Embryophyta</taxon>
        <taxon>Tracheophyta</taxon>
        <taxon>Spermatophyta</taxon>
        <taxon>Magnoliopsida</taxon>
        <taxon>eudicotyledons</taxon>
        <taxon>Gunneridae</taxon>
        <taxon>Pentapetalae</taxon>
        <taxon>asterids</taxon>
        <taxon>lamiids</taxon>
        <taxon>Gentianales</taxon>
        <taxon>Rubiaceae</taxon>
        <taxon>Rubioideae</taxon>
        <taxon>Spermacoceae</taxon>
        <taxon>Hedyotis-Oldenlandia complex</taxon>
        <taxon>Oldenlandia</taxon>
    </lineage>
</organism>
<evidence type="ECO:0000256" key="5">
    <source>
        <dbReference type="ARBA" id="ARBA00023136"/>
    </source>
</evidence>
<evidence type="ECO:0000256" key="1">
    <source>
        <dbReference type="ARBA" id="ARBA00004477"/>
    </source>
</evidence>
<gene>
    <name evidence="8" type="ORF">OLC1_LOCUS6961</name>
</gene>
<dbReference type="InterPro" id="IPR045064">
    <property type="entry name" value="Reticulon-like"/>
</dbReference>
<dbReference type="PROSITE" id="PS50845">
    <property type="entry name" value="RETICULON"/>
    <property type="match status" value="1"/>
</dbReference>
<accession>A0AAV1CNL2</accession>
<keyword evidence="9" id="KW-1185">Reference proteome</keyword>
<name>A0AAV1CNL2_OLDCO</name>
<proteinExistence type="predicted"/>
<dbReference type="InterPro" id="IPR003388">
    <property type="entry name" value="Reticulon"/>
</dbReference>
<keyword evidence="3 6" id="KW-0256">Endoplasmic reticulum</keyword>
<dbReference type="GO" id="GO:0009617">
    <property type="term" value="P:response to bacterium"/>
    <property type="evidence" value="ECO:0007669"/>
    <property type="project" value="InterPro"/>
</dbReference>
<feature type="domain" description="Reticulon" evidence="7">
    <location>
        <begin position="36"/>
        <end position="112"/>
    </location>
</feature>
<evidence type="ECO:0000256" key="6">
    <source>
        <dbReference type="RuleBase" id="RU363132"/>
    </source>
</evidence>
<evidence type="ECO:0000313" key="8">
    <source>
        <dbReference type="EMBL" id="CAI9096137.1"/>
    </source>
</evidence>
<keyword evidence="5 6" id="KW-0472">Membrane</keyword>
<dbReference type="AlphaFoldDB" id="A0AAV1CNL2"/>
<dbReference type="EMBL" id="OX459119">
    <property type="protein sequence ID" value="CAI9096137.1"/>
    <property type="molecule type" value="Genomic_DNA"/>
</dbReference>
<protein>
    <recommendedName>
        <fullName evidence="6">Reticulon-like protein</fullName>
    </recommendedName>
</protein>
<evidence type="ECO:0000313" key="9">
    <source>
        <dbReference type="Proteomes" id="UP001161247"/>
    </source>
</evidence>
<evidence type="ECO:0000256" key="4">
    <source>
        <dbReference type="ARBA" id="ARBA00022989"/>
    </source>
</evidence>
<feature type="transmembrane region" description="Helical" evidence="6">
    <location>
        <begin position="47"/>
        <end position="65"/>
    </location>
</feature>
<evidence type="ECO:0000259" key="7">
    <source>
        <dbReference type="PROSITE" id="PS50845"/>
    </source>
</evidence>
<dbReference type="PANTHER" id="PTHR10994">
    <property type="entry name" value="RETICULON"/>
    <property type="match status" value="1"/>
</dbReference>
<evidence type="ECO:0000256" key="2">
    <source>
        <dbReference type="ARBA" id="ARBA00022692"/>
    </source>
</evidence>
<dbReference type="Pfam" id="PF02453">
    <property type="entry name" value="Reticulon"/>
    <property type="match status" value="1"/>
</dbReference>
<dbReference type="Proteomes" id="UP001161247">
    <property type="component" value="Chromosome 2"/>
</dbReference>
<dbReference type="PANTHER" id="PTHR10994:SF157">
    <property type="entry name" value="RETICULON-LIKE PROTEIN B14"/>
    <property type="match status" value="1"/>
</dbReference>
<comment type="subcellular location">
    <subcellularLocation>
        <location evidence="1 6">Endoplasmic reticulum membrane</location>
        <topology evidence="1 6">Multi-pass membrane protein</topology>
    </subcellularLocation>
</comment>
<evidence type="ECO:0000256" key="3">
    <source>
        <dbReference type="ARBA" id="ARBA00022824"/>
    </source>
</evidence>
<feature type="transmembrane region" description="Helical" evidence="6">
    <location>
        <begin position="72"/>
        <end position="94"/>
    </location>
</feature>